<comment type="subcellular location">
    <subcellularLocation>
        <location evidence="1">Nucleus</location>
    </subcellularLocation>
</comment>
<dbReference type="GO" id="GO:0003677">
    <property type="term" value="F:DNA binding"/>
    <property type="evidence" value="ECO:0007669"/>
    <property type="project" value="UniProtKB-KW"/>
</dbReference>
<dbReference type="PANTHER" id="PTHR32467:SF90">
    <property type="entry name" value="AP2-LIKE ETHYLENE-RESPONSIVE TRANSCRIPTION FACTOR AIL1"/>
    <property type="match status" value="1"/>
</dbReference>
<dbReference type="Gene3D" id="3.30.730.10">
    <property type="entry name" value="AP2/ERF domain"/>
    <property type="match status" value="1"/>
</dbReference>
<dbReference type="InterPro" id="IPR001471">
    <property type="entry name" value="AP2/ERF_dom"/>
</dbReference>
<dbReference type="PROSITE" id="PS51032">
    <property type="entry name" value="AP2_ERF"/>
    <property type="match status" value="1"/>
</dbReference>
<evidence type="ECO:0000313" key="8">
    <source>
        <dbReference type="Proteomes" id="UP001295684"/>
    </source>
</evidence>
<evidence type="ECO:0000259" key="6">
    <source>
        <dbReference type="PROSITE" id="PS51032"/>
    </source>
</evidence>
<dbReference type="SUPFAM" id="SSF54171">
    <property type="entry name" value="DNA-binding domain"/>
    <property type="match status" value="1"/>
</dbReference>
<dbReference type="GO" id="GO:0003700">
    <property type="term" value="F:DNA-binding transcription factor activity"/>
    <property type="evidence" value="ECO:0007669"/>
    <property type="project" value="InterPro"/>
</dbReference>
<evidence type="ECO:0000256" key="5">
    <source>
        <dbReference type="ARBA" id="ARBA00023242"/>
    </source>
</evidence>
<dbReference type="EMBL" id="CAMPGE010023821">
    <property type="protein sequence ID" value="CAI2381712.1"/>
    <property type="molecule type" value="Genomic_DNA"/>
</dbReference>
<dbReference type="InterPro" id="IPR036955">
    <property type="entry name" value="AP2/ERF_dom_sf"/>
</dbReference>
<organism evidence="7 8">
    <name type="scientific">Euplotes crassus</name>
    <dbReference type="NCBI Taxonomy" id="5936"/>
    <lineage>
        <taxon>Eukaryota</taxon>
        <taxon>Sar</taxon>
        <taxon>Alveolata</taxon>
        <taxon>Ciliophora</taxon>
        <taxon>Intramacronucleata</taxon>
        <taxon>Spirotrichea</taxon>
        <taxon>Hypotrichia</taxon>
        <taxon>Euplotida</taxon>
        <taxon>Euplotidae</taxon>
        <taxon>Moneuplotes</taxon>
    </lineage>
</organism>
<accession>A0AAD2D5V7</accession>
<evidence type="ECO:0000256" key="2">
    <source>
        <dbReference type="ARBA" id="ARBA00023015"/>
    </source>
</evidence>
<keyword evidence="8" id="KW-1185">Reference proteome</keyword>
<comment type="caution">
    <text evidence="7">The sequence shown here is derived from an EMBL/GenBank/DDBJ whole genome shotgun (WGS) entry which is preliminary data.</text>
</comment>
<sequence>MNSHNFSTFSQANNLPTWDSDRLVLELSQAFCMCPSVEMMPLSLNQFCDSRYIKSGTYPDIQKFFCNMSSSAQQQLPSPSLNQKVANITEVKDTQIYLGDQKPSSKAGEFKATDGEHQAIRKRRRRSSRLEIRSRLMSVRDQILKEGITAFYSSPKKSRTIVVEKSRRSKYIGVSKNNDHWQALINIGRTKKYIDIFLSEQEAARTYDVYAIAIKGLGANLNFNYTGAQMVAMIDHFLQHGQVVASCAAETELSYLIR</sequence>
<feature type="domain" description="AP2/ERF" evidence="6">
    <location>
        <begin position="157"/>
        <end position="224"/>
    </location>
</feature>
<keyword evidence="5" id="KW-0539">Nucleus</keyword>
<evidence type="ECO:0000256" key="1">
    <source>
        <dbReference type="ARBA" id="ARBA00004123"/>
    </source>
</evidence>
<dbReference type="Proteomes" id="UP001295684">
    <property type="component" value="Unassembled WGS sequence"/>
</dbReference>
<evidence type="ECO:0000256" key="3">
    <source>
        <dbReference type="ARBA" id="ARBA00023125"/>
    </source>
</evidence>
<dbReference type="AlphaFoldDB" id="A0AAD2D5V7"/>
<proteinExistence type="predicted"/>
<evidence type="ECO:0000256" key="4">
    <source>
        <dbReference type="ARBA" id="ARBA00023163"/>
    </source>
</evidence>
<name>A0AAD2D5V7_EUPCR</name>
<dbReference type="InterPro" id="IPR016177">
    <property type="entry name" value="DNA-bd_dom_sf"/>
</dbReference>
<protein>
    <recommendedName>
        <fullName evidence="6">AP2/ERF domain-containing protein</fullName>
    </recommendedName>
</protein>
<dbReference type="GO" id="GO:0005634">
    <property type="term" value="C:nucleus"/>
    <property type="evidence" value="ECO:0007669"/>
    <property type="project" value="UniProtKB-SubCell"/>
</dbReference>
<dbReference type="PANTHER" id="PTHR32467">
    <property type="entry name" value="AP2-LIKE ETHYLENE-RESPONSIVE TRANSCRIPTION FACTOR"/>
    <property type="match status" value="1"/>
</dbReference>
<evidence type="ECO:0000313" key="7">
    <source>
        <dbReference type="EMBL" id="CAI2381712.1"/>
    </source>
</evidence>
<gene>
    <name evidence="7" type="ORF">ECRASSUSDP1_LOCUS23170</name>
</gene>
<keyword evidence="4" id="KW-0804">Transcription</keyword>
<reference evidence="7" key="1">
    <citation type="submission" date="2023-07" db="EMBL/GenBank/DDBJ databases">
        <authorList>
            <consortium name="AG Swart"/>
            <person name="Singh M."/>
            <person name="Singh A."/>
            <person name="Seah K."/>
            <person name="Emmerich C."/>
        </authorList>
    </citation>
    <scope>NUCLEOTIDE SEQUENCE</scope>
    <source>
        <strain evidence="7">DP1</strain>
    </source>
</reference>
<keyword evidence="2" id="KW-0805">Transcription regulation</keyword>
<keyword evidence="3" id="KW-0238">DNA-binding</keyword>